<protein>
    <recommendedName>
        <fullName evidence="3">DUF1488 domain-containing protein</fullName>
    </recommendedName>
</protein>
<reference evidence="1 2" key="1">
    <citation type="submission" date="2014-11" db="EMBL/GenBank/DDBJ databases">
        <title>Genome sequencing of Pantoea rodasii ND03.</title>
        <authorList>
            <person name="Muhamad Yunos N.Y."/>
            <person name="Chan K.-G."/>
        </authorList>
    </citation>
    <scope>NUCLEOTIDE SEQUENCE [LARGE SCALE GENOMIC DNA]</scope>
    <source>
        <strain evidence="1 2">ND03</strain>
    </source>
</reference>
<name>A0A0B1R5Y1_9GAMM</name>
<dbReference type="Gene3D" id="3.30.160.140">
    <property type="entry name" value="Shew3726-like"/>
    <property type="match status" value="1"/>
</dbReference>
<evidence type="ECO:0000313" key="1">
    <source>
        <dbReference type="EMBL" id="KHJ68024.1"/>
    </source>
</evidence>
<evidence type="ECO:0000313" key="2">
    <source>
        <dbReference type="Proteomes" id="UP000030853"/>
    </source>
</evidence>
<dbReference type="InterPro" id="IPR009962">
    <property type="entry name" value="DUF1488"/>
</dbReference>
<dbReference type="AlphaFoldDB" id="A0A0B1R5Y1"/>
<dbReference type="SUPFAM" id="SSF160272">
    <property type="entry name" value="Shew3726-like"/>
    <property type="match status" value="1"/>
</dbReference>
<dbReference type="EMBL" id="JTJJ01000037">
    <property type="protein sequence ID" value="KHJ68024.1"/>
    <property type="molecule type" value="Genomic_DNA"/>
</dbReference>
<accession>A0A0B1R5Y1</accession>
<organism evidence="1 2">
    <name type="scientific">Pantoea rodasii</name>
    <dbReference type="NCBI Taxonomy" id="1076549"/>
    <lineage>
        <taxon>Bacteria</taxon>
        <taxon>Pseudomonadati</taxon>
        <taxon>Pseudomonadota</taxon>
        <taxon>Gammaproteobacteria</taxon>
        <taxon>Enterobacterales</taxon>
        <taxon>Erwiniaceae</taxon>
        <taxon>Pantoea</taxon>
    </lineage>
</organism>
<comment type="caution">
    <text evidence="1">The sequence shown here is derived from an EMBL/GenBank/DDBJ whole genome shotgun (WGS) entry which is preliminary data.</text>
</comment>
<evidence type="ECO:0008006" key="3">
    <source>
        <dbReference type="Google" id="ProtNLM"/>
    </source>
</evidence>
<proteinExistence type="predicted"/>
<dbReference type="Proteomes" id="UP000030853">
    <property type="component" value="Unassembled WGS sequence"/>
</dbReference>
<dbReference type="InterPro" id="IPR036692">
    <property type="entry name" value="Shew3726-like_sf"/>
</dbReference>
<gene>
    <name evidence="1" type="ORF">QU24_10860</name>
</gene>
<dbReference type="RefSeq" id="WP_039330866.1">
    <property type="nucleotide sequence ID" value="NZ_JTJJ01000037.1"/>
</dbReference>
<sequence length="82" mass="9434">MNQAIHFPDRENWDEEKQAIVFPVLVQGMGFTCAIPSEALHTRFGSGEAMALFCAHRWDVEEEAEQLIRADEINDQGWIWLS</sequence>
<dbReference type="Pfam" id="PF07369">
    <property type="entry name" value="DUF1488"/>
    <property type="match status" value="1"/>
</dbReference>